<dbReference type="Proteomes" id="UP001056384">
    <property type="component" value="Chromosome 12"/>
</dbReference>
<reference evidence="1" key="1">
    <citation type="submission" date="2022-06" db="EMBL/GenBank/DDBJ databases">
        <title>Complete genome sequences of two strains of the flax pathogen Septoria linicola.</title>
        <authorList>
            <person name="Lapalu N."/>
            <person name="Simon A."/>
            <person name="Demenou B."/>
            <person name="Paumier D."/>
            <person name="Guillot M.-P."/>
            <person name="Gout L."/>
            <person name="Valade R."/>
        </authorList>
    </citation>
    <scope>NUCLEOTIDE SEQUENCE</scope>
    <source>
        <strain evidence="1">SE15195</strain>
    </source>
</reference>
<gene>
    <name evidence="1" type="ORF">Slin15195_G127240</name>
</gene>
<dbReference type="EMBL" id="CP099429">
    <property type="protein sequence ID" value="USW59405.1"/>
    <property type="molecule type" value="Genomic_DNA"/>
</dbReference>
<protein>
    <submittedName>
        <fullName evidence="1">Uncharacterized protein</fullName>
    </submittedName>
</protein>
<organism evidence="1 2">
    <name type="scientific">Septoria linicola</name>
    <dbReference type="NCBI Taxonomy" id="215465"/>
    <lineage>
        <taxon>Eukaryota</taxon>
        <taxon>Fungi</taxon>
        <taxon>Dikarya</taxon>
        <taxon>Ascomycota</taxon>
        <taxon>Pezizomycotina</taxon>
        <taxon>Dothideomycetes</taxon>
        <taxon>Dothideomycetidae</taxon>
        <taxon>Mycosphaerellales</taxon>
        <taxon>Mycosphaerellaceae</taxon>
        <taxon>Septoria</taxon>
    </lineage>
</organism>
<keyword evidence="2" id="KW-1185">Reference proteome</keyword>
<proteinExistence type="predicted"/>
<dbReference type="OrthoDB" id="3930818at2759"/>
<accession>A0A9Q9B2E6</accession>
<evidence type="ECO:0000313" key="1">
    <source>
        <dbReference type="EMBL" id="USW59405.1"/>
    </source>
</evidence>
<dbReference type="AlphaFoldDB" id="A0A9Q9B2E6"/>
<name>A0A9Q9B2E6_9PEZI</name>
<sequence>MVSATSFTASTIAIIGLLQMCPAPPAVVAAVWGGVAAGTIGAGGALCTKYCPDAKKREALSPTLLALTKRQIPAGVSQESIDQCTRQLNDQFSSSGVSVQITDSGETSVLVSNVPPACMNLATVLAGNPAQAGGAVPVPMSSNSLEYQGLTVADRQALSAALQA</sequence>
<evidence type="ECO:0000313" key="2">
    <source>
        <dbReference type="Proteomes" id="UP001056384"/>
    </source>
</evidence>